<keyword evidence="16" id="KW-0865">Zymogen</keyword>
<dbReference type="Gene3D" id="2.30.42.10">
    <property type="match status" value="1"/>
</dbReference>
<keyword evidence="9" id="KW-0053">Apoptosis</keyword>
<accession>A0A3M6TZ39</accession>
<dbReference type="FunFam" id="2.40.10.120:FF:000004">
    <property type="entry name" value="Serine protease HTRA2, mitochondrial"/>
    <property type="match status" value="1"/>
</dbReference>
<keyword evidence="12" id="KW-0809">Transit peptide</keyword>
<dbReference type="SUPFAM" id="SSF50156">
    <property type="entry name" value="PDZ domain-like"/>
    <property type="match status" value="1"/>
</dbReference>
<evidence type="ECO:0000256" key="4">
    <source>
        <dbReference type="ARBA" id="ARBA00010541"/>
    </source>
</evidence>
<dbReference type="PANTHER" id="PTHR22939:SF129">
    <property type="entry name" value="SERINE PROTEASE HTRA2, MITOCHONDRIAL"/>
    <property type="match status" value="1"/>
</dbReference>
<proteinExistence type="inferred from homology"/>
<feature type="domain" description="PDZ" evidence="17">
    <location>
        <begin position="364"/>
        <end position="398"/>
    </location>
</feature>
<evidence type="ECO:0000256" key="14">
    <source>
        <dbReference type="ARBA" id="ARBA00023128"/>
    </source>
</evidence>
<dbReference type="Pfam" id="PF13365">
    <property type="entry name" value="Trypsin_2"/>
    <property type="match status" value="1"/>
</dbReference>
<keyword evidence="7" id="KW-0645">Protease</keyword>
<keyword evidence="11" id="KW-0720">Serine protease</keyword>
<evidence type="ECO:0000256" key="8">
    <source>
        <dbReference type="ARBA" id="ARBA00022692"/>
    </source>
</evidence>
<evidence type="ECO:0000256" key="6">
    <source>
        <dbReference type="ARBA" id="ARBA00016929"/>
    </source>
</evidence>
<reference evidence="18 19" key="1">
    <citation type="journal article" date="2018" name="Sci. Rep.">
        <title>Comparative analysis of the Pocillopora damicornis genome highlights role of immune system in coral evolution.</title>
        <authorList>
            <person name="Cunning R."/>
            <person name="Bay R.A."/>
            <person name="Gillette P."/>
            <person name="Baker A.C."/>
            <person name="Traylor-Knowles N."/>
        </authorList>
    </citation>
    <scope>NUCLEOTIDE SEQUENCE [LARGE SCALE GENOMIC DNA]</scope>
    <source>
        <strain evidence="18">RSMAS</strain>
        <tissue evidence="18">Whole animal</tissue>
    </source>
</reference>
<dbReference type="GO" id="GO:0031966">
    <property type="term" value="C:mitochondrial membrane"/>
    <property type="evidence" value="ECO:0007669"/>
    <property type="project" value="UniProtKB-SubCell"/>
</dbReference>
<comment type="catalytic activity">
    <reaction evidence="1">
        <text>Cleavage of non-polar aliphatic amino-acids at the P1 position, with a preference for Val, Ile and Met. At the P2 and P3 positions, Arg is selected most strongly with a secondary preference for other hydrophilic residues.</text>
        <dbReference type="EC" id="3.4.21.108"/>
    </reaction>
</comment>
<dbReference type="InterPro" id="IPR001940">
    <property type="entry name" value="Peptidase_S1C"/>
</dbReference>
<comment type="subcellular location">
    <subcellularLocation>
        <location evidence="3">Mitochondrion intermembrane space</location>
    </subcellularLocation>
    <subcellularLocation>
        <location evidence="2">Mitochondrion membrane</location>
        <topology evidence="2">Single-pass membrane protein</topology>
    </subcellularLocation>
</comment>
<dbReference type="GO" id="GO:0006915">
    <property type="term" value="P:apoptotic process"/>
    <property type="evidence" value="ECO:0007669"/>
    <property type="project" value="UniProtKB-KW"/>
</dbReference>
<sequence length="432" mass="47506">MAAQSMWRRWPKCREVLWPSHRWKEREIRPLCRRFSIETKEMGKRFPWTLLGSLAVGFSLGYLLSKHRENELAGNRSLTVAAKTKFQDGVNSADSGSPPRSATFNFIADAVEKAAPAVVYIEITGRRAGFGFMGHTGPTSSGSGFIVTEDGMLLTNAHVVENAAKVTVKLKDGREFSGIVVDLDFENDLAVVQLESDKNIKFPTLTLGSSSTIRPGEWVVAMGSPLQLSNTITAGIVSTVHRAGGEIGLPNPEMEYIQTDAAINVGNSGGPLVNLDGHVIGINAITVRFASGISFSIPIDTAKEFLSQAIERFKSGKLTQNKSLKRQLAPYERWYIGVSMLTLTPQILEQLRRRDQSFNKVKSGVFIPQVNYGSPAHRAGVLPGDIITKINGNKIVSNKEVYRHVNRGETFEVEVKRGDKHLKFTLEPEVVG</sequence>
<evidence type="ECO:0000256" key="7">
    <source>
        <dbReference type="ARBA" id="ARBA00022670"/>
    </source>
</evidence>
<dbReference type="GO" id="GO:0005758">
    <property type="term" value="C:mitochondrial intermembrane space"/>
    <property type="evidence" value="ECO:0007669"/>
    <property type="project" value="UniProtKB-SubCell"/>
</dbReference>
<dbReference type="PROSITE" id="PS50106">
    <property type="entry name" value="PDZ"/>
    <property type="match status" value="1"/>
</dbReference>
<organism evidence="18 19">
    <name type="scientific">Pocillopora damicornis</name>
    <name type="common">Cauliflower coral</name>
    <name type="synonym">Millepora damicornis</name>
    <dbReference type="NCBI Taxonomy" id="46731"/>
    <lineage>
        <taxon>Eukaryota</taxon>
        <taxon>Metazoa</taxon>
        <taxon>Cnidaria</taxon>
        <taxon>Anthozoa</taxon>
        <taxon>Hexacorallia</taxon>
        <taxon>Scleractinia</taxon>
        <taxon>Astrocoeniina</taxon>
        <taxon>Pocilloporidae</taxon>
        <taxon>Pocillopora</taxon>
    </lineage>
</organism>
<evidence type="ECO:0000256" key="15">
    <source>
        <dbReference type="ARBA" id="ARBA00023136"/>
    </source>
</evidence>
<evidence type="ECO:0000256" key="9">
    <source>
        <dbReference type="ARBA" id="ARBA00022703"/>
    </source>
</evidence>
<keyword evidence="15" id="KW-0472">Membrane</keyword>
<comment type="caution">
    <text evidence="18">The sequence shown here is derived from an EMBL/GenBank/DDBJ whole genome shotgun (WGS) entry which is preliminary data.</text>
</comment>
<dbReference type="GO" id="GO:0043065">
    <property type="term" value="P:positive regulation of apoptotic process"/>
    <property type="evidence" value="ECO:0007669"/>
    <property type="project" value="TreeGrafter"/>
</dbReference>
<protein>
    <recommendedName>
        <fullName evidence="6">Serine protease HTRA2, mitochondrial</fullName>
        <ecNumber evidence="5">3.4.21.108</ecNumber>
    </recommendedName>
</protein>
<keyword evidence="10" id="KW-0378">Hydrolase</keyword>
<name>A0A3M6TZ39_POCDA</name>
<evidence type="ECO:0000313" key="19">
    <source>
        <dbReference type="Proteomes" id="UP000275408"/>
    </source>
</evidence>
<evidence type="ECO:0000256" key="16">
    <source>
        <dbReference type="ARBA" id="ARBA00023145"/>
    </source>
</evidence>
<dbReference type="GO" id="GO:0006508">
    <property type="term" value="P:proteolysis"/>
    <property type="evidence" value="ECO:0007669"/>
    <property type="project" value="UniProtKB-KW"/>
</dbReference>
<keyword evidence="14" id="KW-0496">Mitochondrion</keyword>
<dbReference type="OMA" id="IMSPEGY"/>
<dbReference type="PANTHER" id="PTHR22939">
    <property type="entry name" value="SERINE PROTEASE FAMILY S1C HTRA-RELATED"/>
    <property type="match status" value="1"/>
</dbReference>
<evidence type="ECO:0000313" key="18">
    <source>
        <dbReference type="EMBL" id="RMX46626.1"/>
    </source>
</evidence>
<keyword evidence="19" id="KW-1185">Reference proteome</keyword>
<evidence type="ECO:0000256" key="1">
    <source>
        <dbReference type="ARBA" id="ARBA00001760"/>
    </source>
</evidence>
<evidence type="ECO:0000256" key="12">
    <source>
        <dbReference type="ARBA" id="ARBA00022946"/>
    </source>
</evidence>
<evidence type="ECO:0000256" key="5">
    <source>
        <dbReference type="ARBA" id="ARBA00013033"/>
    </source>
</evidence>
<evidence type="ECO:0000259" key="17">
    <source>
        <dbReference type="PROSITE" id="PS50106"/>
    </source>
</evidence>
<dbReference type="SMART" id="SM00228">
    <property type="entry name" value="PDZ"/>
    <property type="match status" value="1"/>
</dbReference>
<evidence type="ECO:0000256" key="3">
    <source>
        <dbReference type="ARBA" id="ARBA00004569"/>
    </source>
</evidence>
<evidence type="ECO:0000256" key="11">
    <source>
        <dbReference type="ARBA" id="ARBA00022825"/>
    </source>
</evidence>
<dbReference type="GO" id="GO:0007005">
    <property type="term" value="P:mitochondrion organization"/>
    <property type="evidence" value="ECO:0007669"/>
    <property type="project" value="UniProtKB-ARBA"/>
</dbReference>
<dbReference type="InterPro" id="IPR001478">
    <property type="entry name" value="PDZ"/>
</dbReference>
<dbReference type="EC" id="3.4.21.108" evidence="5"/>
<dbReference type="AlphaFoldDB" id="A0A3M6TZ39"/>
<evidence type="ECO:0000256" key="13">
    <source>
        <dbReference type="ARBA" id="ARBA00022989"/>
    </source>
</evidence>
<dbReference type="SUPFAM" id="SSF50494">
    <property type="entry name" value="Trypsin-like serine proteases"/>
    <property type="match status" value="1"/>
</dbReference>
<dbReference type="InterPro" id="IPR009003">
    <property type="entry name" value="Peptidase_S1_PA"/>
</dbReference>
<gene>
    <name evidence="18" type="ORF">pdam_00012419</name>
</gene>
<dbReference type="GO" id="GO:0004252">
    <property type="term" value="F:serine-type endopeptidase activity"/>
    <property type="evidence" value="ECO:0007669"/>
    <property type="project" value="InterPro"/>
</dbReference>
<comment type="similarity">
    <text evidence="4">Belongs to the peptidase S1C family.</text>
</comment>
<dbReference type="EMBL" id="RCHS01002616">
    <property type="protein sequence ID" value="RMX46626.1"/>
    <property type="molecule type" value="Genomic_DNA"/>
</dbReference>
<dbReference type="Gene3D" id="2.40.10.120">
    <property type="match status" value="1"/>
</dbReference>
<evidence type="ECO:0000256" key="2">
    <source>
        <dbReference type="ARBA" id="ARBA00004304"/>
    </source>
</evidence>
<keyword evidence="13" id="KW-1133">Transmembrane helix</keyword>
<dbReference type="OrthoDB" id="4217619at2759"/>
<dbReference type="Proteomes" id="UP000275408">
    <property type="component" value="Unassembled WGS sequence"/>
</dbReference>
<dbReference type="InterPro" id="IPR036034">
    <property type="entry name" value="PDZ_sf"/>
</dbReference>
<evidence type="ECO:0000256" key="10">
    <source>
        <dbReference type="ARBA" id="ARBA00022801"/>
    </source>
</evidence>
<dbReference type="Pfam" id="PF13180">
    <property type="entry name" value="PDZ_2"/>
    <property type="match status" value="1"/>
</dbReference>
<dbReference type="STRING" id="46731.A0A3M6TZ39"/>
<dbReference type="PRINTS" id="PR00834">
    <property type="entry name" value="PROTEASES2C"/>
</dbReference>
<keyword evidence="8" id="KW-0812">Transmembrane</keyword>